<name>A0A3M6TK92_POCDA</name>
<sequence>MPTESLQNAQDTAVDSDEDAERVITMAQSQDIDSDYEPSSDIQDKAEVSSDLQSVSSVNSDAETCEDDQQTEDSDMDSDCLLFPVSLEAADDVCATLDHLV</sequence>
<proteinExistence type="predicted"/>
<feature type="compositionally biased region" description="Low complexity" evidence="1">
    <location>
        <begin position="49"/>
        <end position="60"/>
    </location>
</feature>
<keyword evidence="3" id="KW-1185">Reference proteome</keyword>
<gene>
    <name evidence="2" type="ORF">pdam_00023776</name>
</gene>
<protein>
    <submittedName>
        <fullName evidence="2">Uncharacterized protein</fullName>
    </submittedName>
</protein>
<dbReference type="AlphaFoldDB" id="A0A3M6TK92"/>
<evidence type="ECO:0000256" key="1">
    <source>
        <dbReference type="SAM" id="MobiDB-lite"/>
    </source>
</evidence>
<feature type="compositionally biased region" description="Acidic residues" evidence="1">
    <location>
        <begin position="63"/>
        <end position="77"/>
    </location>
</feature>
<comment type="caution">
    <text evidence="2">The sequence shown here is derived from an EMBL/GenBank/DDBJ whole genome shotgun (WGS) entry which is preliminary data.</text>
</comment>
<dbReference type="Proteomes" id="UP000275408">
    <property type="component" value="Unassembled WGS sequence"/>
</dbReference>
<evidence type="ECO:0000313" key="2">
    <source>
        <dbReference type="EMBL" id="RMX41847.1"/>
    </source>
</evidence>
<organism evidence="2 3">
    <name type="scientific">Pocillopora damicornis</name>
    <name type="common">Cauliflower coral</name>
    <name type="synonym">Millepora damicornis</name>
    <dbReference type="NCBI Taxonomy" id="46731"/>
    <lineage>
        <taxon>Eukaryota</taxon>
        <taxon>Metazoa</taxon>
        <taxon>Cnidaria</taxon>
        <taxon>Anthozoa</taxon>
        <taxon>Hexacorallia</taxon>
        <taxon>Scleractinia</taxon>
        <taxon>Astrocoeniina</taxon>
        <taxon>Pocilloporidae</taxon>
        <taxon>Pocillopora</taxon>
    </lineage>
</organism>
<evidence type="ECO:0000313" key="3">
    <source>
        <dbReference type="Proteomes" id="UP000275408"/>
    </source>
</evidence>
<accession>A0A3M6TK92</accession>
<reference evidence="2 3" key="1">
    <citation type="journal article" date="2018" name="Sci. Rep.">
        <title>Comparative analysis of the Pocillopora damicornis genome highlights role of immune system in coral evolution.</title>
        <authorList>
            <person name="Cunning R."/>
            <person name="Bay R.A."/>
            <person name="Gillette P."/>
            <person name="Baker A.C."/>
            <person name="Traylor-Knowles N."/>
        </authorList>
    </citation>
    <scope>NUCLEOTIDE SEQUENCE [LARGE SCALE GENOMIC DNA]</scope>
    <source>
        <strain evidence="2">RSMAS</strain>
        <tissue evidence="2">Whole animal</tissue>
    </source>
</reference>
<feature type="region of interest" description="Disordered" evidence="1">
    <location>
        <begin position="27"/>
        <end position="77"/>
    </location>
</feature>
<dbReference type="EMBL" id="RCHS01003435">
    <property type="protein sequence ID" value="RMX41847.1"/>
    <property type="molecule type" value="Genomic_DNA"/>
</dbReference>